<feature type="compositionally biased region" description="Basic and acidic residues" evidence="1">
    <location>
        <begin position="83"/>
        <end position="95"/>
    </location>
</feature>
<organism evidence="2">
    <name type="scientific">Schizaphis graminum</name>
    <name type="common">Green bug aphid</name>
    <dbReference type="NCBI Taxonomy" id="13262"/>
    <lineage>
        <taxon>Eukaryota</taxon>
        <taxon>Metazoa</taxon>
        <taxon>Ecdysozoa</taxon>
        <taxon>Arthropoda</taxon>
        <taxon>Hexapoda</taxon>
        <taxon>Insecta</taxon>
        <taxon>Pterygota</taxon>
        <taxon>Neoptera</taxon>
        <taxon>Paraneoptera</taxon>
        <taxon>Hemiptera</taxon>
        <taxon>Sternorrhyncha</taxon>
        <taxon>Aphidomorpha</taxon>
        <taxon>Aphidoidea</taxon>
        <taxon>Aphididae</taxon>
        <taxon>Aphidini</taxon>
        <taxon>Schizaphis</taxon>
    </lineage>
</organism>
<feature type="region of interest" description="Disordered" evidence="1">
    <location>
        <begin position="65"/>
        <end position="113"/>
    </location>
</feature>
<dbReference type="EMBL" id="GGMR01014902">
    <property type="protein sequence ID" value="MBY27521.1"/>
    <property type="molecule type" value="Transcribed_RNA"/>
</dbReference>
<dbReference type="AlphaFoldDB" id="A0A2S2PDJ2"/>
<protein>
    <submittedName>
        <fullName evidence="2">Uncharacterized protein</fullName>
    </submittedName>
</protein>
<feature type="compositionally biased region" description="Polar residues" evidence="1">
    <location>
        <begin position="72"/>
        <end position="82"/>
    </location>
</feature>
<reference evidence="2" key="1">
    <citation type="submission" date="2018-04" db="EMBL/GenBank/DDBJ databases">
        <title>Transcriptome of Schizaphis graminum biotype I.</title>
        <authorList>
            <person name="Scully E.D."/>
            <person name="Geib S.M."/>
            <person name="Palmer N.A."/>
            <person name="Koch K."/>
            <person name="Bradshaw J."/>
            <person name="Heng-Moss T."/>
            <person name="Sarath G."/>
        </authorList>
    </citation>
    <scope>NUCLEOTIDE SEQUENCE</scope>
</reference>
<proteinExistence type="predicted"/>
<evidence type="ECO:0000313" key="2">
    <source>
        <dbReference type="EMBL" id="MBY27521.1"/>
    </source>
</evidence>
<sequence length="113" mass="13058">MWSIIAFRDNSVEVVPSKWYDSGVCAWPKRNLKQCIDQQLSPNLKEFRYLKGRKLGNDTKDFNIAQEKANIAKTTSDLSTNESSHENDNNKEHSGNKQKRRVCQQEVQSKKSL</sequence>
<evidence type="ECO:0000256" key="1">
    <source>
        <dbReference type="SAM" id="MobiDB-lite"/>
    </source>
</evidence>
<gene>
    <name evidence="2" type="ORF">g.37131</name>
</gene>
<accession>A0A2S2PDJ2</accession>
<name>A0A2S2PDJ2_SCHGA</name>